<gene>
    <name evidence="1" type="ORF">PR048_021014</name>
</gene>
<evidence type="ECO:0000313" key="2">
    <source>
        <dbReference type="Proteomes" id="UP001159363"/>
    </source>
</evidence>
<reference evidence="1 2" key="1">
    <citation type="submission" date="2023-02" db="EMBL/GenBank/DDBJ databases">
        <title>LHISI_Scaffold_Assembly.</title>
        <authorList>
            <person name="Stuart O.P."/>
            <person name="Cleave R."/>
            <person name="Magrath M.J.L."/>
            <person name="Mikheyev A.S."/>
        </authorList>
    </citation>
    <scope>NUCLEOTIDE SEQUENCE [LARGE SCALE GENOMIC DNA]</scope>
    <source>
        <strain evidence="1">Daus_M_001</strain>
        <tissue evidence="1">Leg muscle</tissue>
    </source>
</reference>
<protein>
    <submittedName>
        <fullName evidence="1">Uncharacterized protein</fullName>
    </submittedName>
</protein>
<dbReference type="InterPro" id="IPR006994">
    <property type="entry name" value="TCF25/Rqc1"/>
</dbReference>
<dbReference type="EMBL" id="JARBHB010000008">
    <property type="protein sequence ID" value="KAJ8876569.1"/>
    <property type="molecule type" value="Genomic_DNA"/>
</dbReference>
<accession>A0ABQ9GX38</accession>
<dbReference type="PANTHER" id="PTHR22684:SF0">
    <property type="entry name" value="RIBOSOME QUALITY CONTROL COMPLEX SUBUNIT TCF25"/>
    <property type="match status" value="1"/>
</dbReference>
<name>A0ABQ9GX38_9NEOP</name>
<dbReference type="PANTHER" id="PTHR22684">
    <property type="entry name" value="NULP1-RELATED"/>
    <property type="match status" value="1"/>
</dbReference>
<evidence type="ECO:0000313" key="1">
    <source>
        <dbReference type="EMBL" id="KAJ8876569.1"/>
    </source>
</evidence>
<dbReference type="Proteomes" id="UP001159363">
    <property type="component" value="Chromosome 7"/>
</dbReference>
<proteinExistence type="predicted"/>
<organism evidence="1 2">
    <name type="scientific">Dryococelus australis</name>
    <dbReference type="NCBI Taxonomy" id="614101"/>
    <lineage>
        <taxon>Eukaryota</taxon>
        <taxon>Metazoa</taxon>
        <taxon>Ecdysozoa</taxon>
        <taxon>Arthropoda</taxon>
        <taxon>Hexapoda</taxon>
        <taxon>Insecta</taxon>
        <taxon>Pterygota</taxon>
        <taxon>Neoptera</taxon>
        <taxon>Polyneoptera</taxon>
        <taxon>Phasmatodea</taxon>
        <taxon>Verophasmatodea</taxon>
        <taxon>Anareolatae</taxon>
        <taxon>Phasmatidae</taxon>
        <taxon>Eurycanthinae</taxon>
        <taxon>Dryococelus</taxon>
    </lineage>
</organism>
<sequence>MFVGQRGCHRTALELCKLLLSLDPEGDPMGVLLCVDLFALRSHSYQWLVDLNHLWESSRNLSQLPNHAFSLAMAHWRLGSNYADALLQNALLMFPSTLPLLLDKCSVQADDRIAKYRFFQSGYSDRYPAALYL</sequence>
<keyword evidence="2" id="KW-1185">Reference proteome</keyword>
<comment type="caution">
    <text evidence="1">The sequence shown here is derived from an EMBL/GenBank/DDBJ whole genome shotgun (WGS) entry which is preliminary data.</text>
</comment>
<dbReference type="Pfam" id="PF04910">
    <property type="entry name" value="Tcf25"/>
    <property type="match status" value="1"/>
</dbReference>